<dbReference type="InterPro" id="IPR003331">
    <property type="entry name" value="UDP_GlcNAc_Epimerase_2_dom"/>
</dbReference>
<protein>
    <submittedName>
        <fullName evidence="2">GDP/UDP-N,N'-diacetylbacillosamine 2-epimerase (Hydrolyzing)</fullName>
        <ecNumber evidence="2">3.2.1.184</ecNumber>
    </submittedName>
</protein>
<dbReference type="InterPro" id="IPR020004">
    <property type="entry name" value="UDP-GlcNAc_Epase"/>
</dbReference>
<dbReference type="NCBIfam" id="TIGR03568">
    <property type="entry name" value="NeuC_NnaA"/>
    <property type="match status" value="1"/>
</dbReference>
<sequence>MNKTVCLITGSRADYGLLSPLLDELQADSEIHLQLLVTGSHLSPEFGLTYQEIEADGYQIDEKVEVVMSSDSSVGICKSMGLGLISFSEAYSRLNPDLIVVLGDRYEIFSAVSAAHISRIPVAHLHGGEVTEGAFDDALRHAITKMSYLHFTATEDYRRRVIQLGEDPSRVFNVGAIGLDNITRLNLLSREELEVCLDFKFKHRNLLCTFHPVTLESDTAETQMQHLLNVLEQQEDTNIIFTKSNADTSGRVINQMIDDFVQKDRDHYHAYVSLGQLRYLSLMQYVDAVVGNSSSGIIEASSFGVGTVNLGDRQKGRIRSKLVIDCAPDETTIVTAFKTLYSPDFEKLRKTATNPYGDGKSAPRIARILRESPLTQTTQKSFYDLAFDRVMPHGVKIVPAD</sequence>
<dbReference type="RefSeq" id="WP_145225831.1">
    <property type="nucleotide sequence ID" value="NZ_CP036343.1"/>
</dbReference>
<evidence type="ECO:0000313" key="2">
    <source>
        <dbReference type="EMBL" id="QDT90106.1"/>
    </source>
</evidence>
<dbReference type="Pfam" id="PF02350">
    <property type="entry name" value="Epimerase_2"/>
    <property type="match status" value="1"/>
</dbReference>
<dbReference type="AlphaFoldDB" id="A0A517VAT3"/>
<keyword evidence="3" id="KW-1185">Reference proteome</keyword>
<organism evidence="2 3">
    <name type="scientific">Gimesia algae</name>
    <dbReference type="NCBI Taxonomy" id="2527971"/>
    <lineage>
        <taxon>Bacteria</taxon>
        <taxon>Pseudomonadati</taxon>
        <taxon>Planctomycetota</taxon>
        <taxon>Planctomycetia</taxon>
        <taxon>Planctomycetales</taxon>
        <taxon>Planctomycetaceae</taxon>
        <taxon>Gimesia</taxon>
    </lineage>
</organism>
<dbReference type="Gene3D" id="3.40.50.2000">
    <property type="entry name" value="Glycogen Phosphorylase B"/>
    <property type="match status" value="2"/>
</dbReference>
<dbReference type="SUPFAM" id="SSF53756">
    <property type="entry name" value="UDP-Glycosyltransferase/glycogen phosphorylase"/>
    <property type="match status" value="1"/>
</dbReference>
<dbReference type="OrthoDB" id="9803238at2"/>
<keyword evidence="2" id="KW-0378">Hydrolase</keyword>
<dbReference type="PANTHER" id="PTHR43174:SF3">
    <property type="entry name" value="UDP-N-ACETYLGLUCOSAMINE 2-EPIMERASE"/>
    <property type="match status" value="1"/>
</dbReference>
<dbReference type="InterPro" id="IPR029767">
    <property type="entry name" value="WecB-like"/>
</dbReference>
<dbReference type="EC" id="3.2.1.184" evidence="2"/>
<dbReference type="GO" id="GO:0102388">
    <property type="term" value="F:UDP-N,N'-diacetylbacillosamine 2-epimerase activity"/>
    <property type="evidence" value="ECO:0007669"/>
    <property type="project" value="UniProtKB-EC"/>
</dbReference>
<keyword evidence="2" id="KW-0326">Glycosidase</keyword>
<dbReference type="GO" id="GO:0006047">
    <property type="term" value="P:UDP-N-acetylglucosamine metabolic process"/>
    <property type="evidence" value="ECO:0007669"/>
    <property type="project" value="InterPro"/>
</dbReference>
<gene>
    <name evidence="2" type="primary">legG</name>
    <name evidence="2" type="ORF">Pan161_17510</name>
</gene>
<dbReference type="PANTHER" id="PTHR43174">
    <property type="entry name" value="UDP-N-ACETYLGLUCOSAMINE 2-EPIMERASE"/>
    <property type="match status" value="1"/>
</dbReference>
<evidence type="ECO:0000259" key="1">
    <source>
        <dbReference type="Pfam" id="PF02350"/>
    </source>
</evidence>
<dbReference type="Proteomes" id="UP000316855">
    <property type="component" value="Chromosome"/>
</dbReference>
<reference evidence="2 3" key="1">
    <citation type="submission" date="2019-02" db="EMBL/GenBank/DDBJ databases">
        <title>Deep-cultivation of Planctomycetes and their phenomic and genomic characterization uncovers novel biology.</title>
        <authorList>
            <person name="Wiegand S."/>
            <person name="Jogler M."/>
            <person name="Boedeker C."/>
            <person name="Pinto D."/>
            <person name="Vollmers J."/>
            <person name="Rivas-Marin E."/>
            <person name="Kohn T."/>
            <person name="Peeters S.H."/>
            <person name="Heuer A."/>
            <person name="Rast P."/>
            <person name="Oberbeckmann S."/>
            <person name="Bunk B."/>
            <person name="Jeske O."/>
            <person name="Meyerdierks A."/>
            <person name="Storesund J.E."/>
            <person name="Kallscheuer N."/>
            <person name="Luecker S."/>
            <person name="Lage O.M."/>
            <person name="Pohl T."/>
            <person name="Merkel B.J."/>
            <person name="Hornburger P."/>
            <person name="Mueller R.-W."/>
            <person name="Bruemmer F."/>
            <person name="Labrenz M."/>
            <person name="Spormann A.M."/>
            <person name="Op den Camp H."/>
            <person name="Overmann J."/>
            <person name="Amann R."/>
            <person name="Jetten M.S.M."/>
            <person name="Mascher T."/>
            <person name="Medema M.H."/>
            <person name="Devos D.P."/>
            <person name="Kaster A.-K."/>
            <person name="Ovreas L."/>
            <person name="Rohde M."/>
            <person name="Galperin M.Y."/>
            <person name="Jogler C."/>
        </authorList>
    </citation>
    <scope>NUCLEOTIDE SEQUENCE [LARGE SCALE GENOMIC DNA]</scope>
    <source>
        <strain evidence="2 3">Pan161</strain>
    </source>
</reference>
<feature type="domain" description="UDP-N-acetylglucosamine 2-epimerase" evidence="1">
    <location>
        <begin position="24"/>
        <end position="370"/>
    </location>
</feature>
<proteinExistence type="predicted"/>
<accession>A0A517VAT3</accession>
<dbReference type="KEGG" id="gax:Pan161_17510"/>
<dbReference type="EMBL" id="CP036343">
    <property type="protein sequence ID" value="QDT90106.1"/>
    <property type="molecule type" value="Genomic_DNA"/>
</dbReference>
<evidence type="ECO:0000313" key="3">
    <source>
        <dbReference type="Proteomes" id="UP000316855"/>
    </source>
</evidence>
<name>A0A517VAT3_9PLAN</name>
<dbReference type="CDD" id="cd03786">
    <property type="entry name" value="GTB_UDP-GlcNAc_2-Epimerase"/>
    <property type="match status" value="1"/>
</dbReference>